<comment type="caution">
    <text evidence="1">The sequence shown here is derived from an EMBL/GenBank/DDBJ whole genome shotgun (WGS) entry which is preliminary data.</text>
</comment>
<gene>
    <name evidence="1" type="ORF">M9H77_19673</name>
</gene>
<evidence type="ECO:0000313" key="1">
    <source>
        <dbReference type="EMBL" id="KAI5669820.1"/>
    </source>
</evidence>
<accession>A0ACC0BB18</accession>
<evidence type="ECO:0000313" key="2">
    <source>
        <dbReference type="Proteomes" id="UP001060085"/>
    </source>
</evidence>
<sequence>MQSPLLPLIATQQTHQAPQATHPLLRVRLQSSYFSNQSASATLASRLKNAENGRSLQVGPSINQDQGPSPLPVPSGTKRSNAIEIEGILMKSSHCPMWLNFLKIWMKLETKKGKWKLKLSPPLNDINLFPLWKSLPLNMKMTLLQEIPAVSLPWRRQMCLISSHEDGSLEQPRICLGDFNEILYNWEKEEGSMRSEGLMTDFRNVLDTLQLTNLGISGPNFTWNNGRENTARILERLDRAVINAAWKSLFLIAKVTHRAMASSDHLPLLVDTSPKTENIPRNRIFRFEPFCIHEKECNDESSDLNLFHQASTSTCNGRKENIWKDMWSLQVPPQVKLTLWRFISKAMPKKMALACREIIKTHEETKCARNTSIFEKALLRLQELDEQSKSFLAEYQDSPLRRSNKLNVTKNGKAATEIVMRNHNGKVIVSVARLVQYTSPIHAIEAQALILGFELASQIGTSGFVIESNNLEVVKMCHATNRNDRSPLEHFIQEIF</sequence>
<name>A0ACC0BB18_CATRO</name>
<dbReference type="Proteomes" id="UP001060085">
    <property type="component" value="Linkage Group LG04"/>
</dbReference>
<proteinExistence type="predicted"/>
<dbReference type="EMBL" id="CM044704">
    <property type="protein sequence ID" value="KAI5669820.1"/>
    <property type="molecule type" value="Genomic_DNA"/>
</dbReference>
<protein>
    <submittedName>
        <fullName evidence="1">Uncharacterized protein</fullName>
    </submittedName>
</protein>
<organism evidence="1 2">
    <name type="scientific">Catharanthus roseus</name>
    <name type="common">Madagascar periwinkle</name>
    <name type="synonym">Vinca rosea</name>
    <dbReference type="NCBI Taxonomy" id="4058"/>
    <lineage>
        <taxon>Eukaryota</taxon>
        <taxon>Viridiplantae</taxon>
        <taxon>Streptophyta</taxon>
        <taxon>Embryophyta</taxon>
        <taxon>Tracheophyta</taxon>
        <taxon>Spermatophyta</taxon>
        <taxon>Magnoliopsida</taxon>
        <taxon>eudicotyledons</taxon>
        <taxon>Gunneridae</taxon>
        <taxon>Pentapetalae</taxon>
        <taxon>asterids</taxon>
        <taxon>lamiids</taxon>
        <taxon>Gentianales</taxon>
        <taxon>Apocynaceae</taxon>
        <taxon>Rauvolfioideae</taxon>
        <taxon>Vinceae</taxon>
        <taxon>Catharanthinae</taxon>
        <taxon>Catharanthus</taxon>
    </lineage>
</organism>
<keyword evidence="2" id="KW-1185">Reference proteome</keyword>
<reference evidence="2" key="1">
    <citation type="journal article" date="2023" name="Nat. Plants">
        <title>Single-cell RNA sequencing provides a high-resolution roadmap for understanding the multicellular compartmentation of specialized metabolism.</title>
        <authorList>
            <person name="Sun S."/>
            <person name="Shen X."/>
            <person name="Li Y."/>
            <person name="Li Y."/>
            <person name="Wang S."/>
            <person name="Li R."/>
            <person name="Zhang H."/>
            <person name="Shen G."/>
            <person name="Guo B."/>
            <person name="Wei J."/>
            <person name="Xu J."/>
            <person name="St-Pierre B."/>
            <person name="Chen S."/>
            <person name="Sun C."/>
        </authorList>
    </citation>
    <scope>NUCLEOTIDE SEQUENCE [LARGE SCALE GENOMIC DNA]</scope>
</reference>